<dbReference type="Proteomes" id="UP000319142">
    <property type="component" value="Unassembled WGS sequence"/>
</dbReference>
<organism evidence="2 3">
    <name type="scientific">Marinobacter vinifirmus</name>
    <dbReference type="NCBI Taxonomy" id="355591"/>
    <lineage>
        <taxon>Bacteria</taxon>
        <taxon>Pseudomonadati</taxon>
        <taxon>Pseudomonadota</taxon>
        <taxon>Gammaproteobacteria</taxon>
        <taxon>Pseudomonadales</taxon>
        <taxon>Marinobacteraceae</taxon>
        <taxon>Marinobacter</taxon>
    </lineage>
</organism>
<sequence>MNNKRNLIAAFTMAAAVAVAALPQAHAEQLTIPVGSQADRSLVKLPANGMTGDSVQGRWGAPMEIRGPVGQPPITQWHYQDFVVYLEHDRVIHAVMKRRK</sequence>
<gene>
    <name evidence="2" type="ORF">FHK81_06070</name>
</gene>
<dbReference type="AlphaFoldDB" id="A0A558BDH5"/>
<dbReference type="InterPro" id="IPR006311">
    <property type="entry name" value="TAT_signal"/>
</dbReference>
<proteinExistence type="predicted"/>
<feature type="signal peptide" evidence="1">
    <location>
        <begin position="1"/>
        <end position="27"/>
    </location>
</feature>
<name>A0A558BDH5_9GAMM</name>
<evidence type="ECO:0000313" key="2">
    <source>
        <dbReference type="EMBL" id="TVT34566.1"/>
    </source>
</evidence>
<evidence type="ECO:0008006" key="4">
    <source>
        <dbReference type="Google" id="ProtNLM"/>
    </source>
</evidence>
<evidence type="ECO:0000256" key="1">
    <source>
        <dbReference type="SAM" id="SignalP"/>
    </source>
</evidence>
<evidence type="ECO:0000313" key="3">
    <source>
        <dbReference type="Proteomes" id="UP000319142"/>
    </source>
</evidence>
<keyword evidence="1" id="KW-0732">Signal</keyword>
<reference evidence="2 3" key="1">
    <citation type="submission" date="2019-07" db="EMBL/GenBank/DDBJ databases">
        <title>The pathways for chlorine oxyanion respiration interact through the shared metabolite chlorate.</title>
        <authorList>
            <person name="Barnum T.P."/>
            <person name="Cheng Y."/>
            <person name="Hill K.A."/>
            <person name="Lucas L.N."/>
            <person name="Carlson H.K."/>
            <person name="Coates J.D."/>
        </authorList>
    </citation>
    <scope>NUCLEOTIDE SEQUENCE [LARGE SCALE GENOMIC DNA]</scope>
    <source>
        <strain evidence="2">UCB</strain>
    </source>
</reference>
<comment type="caution">
    <text evidence="2">The sequence shown here is derived from an EMBL/GenBank/DDBJ whole genome shotgun (WGS) entry which is preliminary data.</text>
</comment>
<dbReference type="RefSeq" id="WP_232902278.1">
    <property type="nucleotide sequence ID" value="NZ_VMRX01000013.1"/>
</dbReference>
<dbReference type="EMBL" id="VMRX01000013">
    <property type="protein sequence ID" value="TVT34566.1"/>
    <property type="molecule type" value="Genomic_DNA"/>
</dbReference>
<accession>A0A558BDH5</accession>
<dbReference type="PROSITE" id="PS51318">
    <property type="entry name" value="TAT"/>
    <property type="match status" value="1"/>
</dbReference>
<feature type="chain" id="PRO_5021899739" description="Phosphodiesterase" evidence="1">
    <location>
        <begin position="28"/>
        <end position="100"/>
    </location>
</feature>
<protein>
    <recommendedName>
        <fullName evidence="4">Phosphodiesterase</fullName>
    </recommendedName>
</protein>